<dbReference type="SUPFAM" id="SSF50891">
    <property type="entry name" value="Cyclophilin-like"/>
    <property type="match status" value="1"/>
</dbReference>
<feature type="domain" description="6-phospho-N-acetylmuramidase N-terminal" evidence="2">
    <location>
        <begin position="6"/>
        <end position="217"/>
    </location>
</feature>
<proteinExistence type="predicted"/>
<dbReference type="AlphaFoldDB" id="A0A4R7ZGZ2"/>
<dbReference type="InterPro" id="IPR008589">
    <property type="entry name" value="MupG"/>
</dbReference>
<dbReference type="InterPro" id="IPR029000">
    <property type="entry name" value="Cyclophilin-like_dom_sf"/>
</dbReference>
<evidence type="ECO:0000313" key="3">
    <source>
        <dbReference type="EMBL" id="TDW16326.1"/>
    </source>
</evidence>
<dbReference type="Pfam" id="PF19200">
    <property type="entry name" value="MupG_N"/>
    <property type="match status" value="1"/>
</dbReference>
<dbReference type="OrthoDB" id="5809921at2"/>
<accession>A0A4R7ZGZ2</accession>
<gene>
    <name evidence="3" type="ORF">EDD63_12523</name>
</gene>
<dbReference type="RefSeq" id="WP_134170009.1">
    <property type="nucleotide sequence ID" value="NZ_SODD01000025.1"/>
</dbReference>
<dbReference type="Gene3D" id="2.40.100.10">
    <property type="entry name" value="Cyclophilin-like"/>
    <property type="match status" value="1"/>
</dbReference>
<dbReference type="PANTHER" id="PTHR38435:SF2">
    <property type="entry name" value="DUF871 DOMAIN-CONTAINING PROTEIN"/>
    <property type="match status" value="1"/>
</dbReference>
<evidence type="ECO:0000259" key="2">
    <source>
        <dbReference type="Pfam" id="PF19200"/>
    </source>
</evidence>
<dbReference type="InterPro" id="IPR043797">
    <property type="entry name" value="MupG_N"/>
</dbReference>
<organism evidence="3 4">
    <name type="scientific">Breznakia blatticola</name>
    <dbReference type="NCBI Taxonomy" id="1754012"/>
    <lineage>
        <taxon>Bacteria</taxon>
        <taxon>Bacillati</taxon>
        <taxon>Bacillota</taxon>
        <taxon>Erysipelotrichia</taxon>
        <taxon>Erysipelotrichales</taxon>
        <taxon>Erysipelotrichaceae</taxon>
        <taxon>Breznakia</taxon>
    </lineage>
</organism>
<evidence type="ECO:0008006" key="5">
    <source>
        <dbReference type="Google" id="ProtNLM"/>
    </source>
</evidence>
<protein>
    <recommendedName>
        <fullName evidence="5">DUF871 domain-containing protein</fullName>
    </recommendedName>
</protein>
<comment type="caution">
    <text evidence="3">The sequence shown here is derived from an EMBL/GenBank/DDBJ whole genome shotgun (WGS) entry which is preliminary data.</text>
</comment>
<evidence type="ECO:0000313" key="4">
    <source>
        <dbReference type="Proteomes" id="UP000294743"/>
    </source>
</evidence>
<reference evidence="3 4" key="1">
    <citation type="submission" date="2019-03" db="EMBL/GenBank/DDBJ databases">
        <title>Genomic Encyclopedia of Type Strains, Phase IV (KMG-IV): sequencing the most valuable type-strain genomes for metagenomic binning, comparative biology and taxonomic classification.</title>
        <authorList>
            <person name="Goeker M."/>
        </authorList>
    </citation>
    <scope>NUCLEOTIDE SEQUENCE [LARGE SCALE GENOMIC DNA]</scope>
    <source>
        <strain evidence="3 4">DSM 28867</strain>
    </source>
</reference>
<name>A0A4R7ZGZ2_9FIRM</name>
<dbReference type="SUPFAM" id="SSF51445">
    <property type="entry name" value="(Trans)glycosidases"/>
    <property type="match status" value="1"/>
</dbReference>
<dbReference type="InterPro" id="IPR017853">
    <property type="entry name" value="GH"/>
</dbReference>
<keyword evidence="4" id="KW-1185">Reference proteome</keyword>
<feature type="domain" description="6-phospho-N-acetylmuramidase C-terminal" evidence="1">
    <location>
        <begin position="240"/>
        <end position="343"/>
    </location>
</feature>
<dbReference type="InterPro" id="IPR043894">
    <property type="entry name" value="MupG_C"/>
</dbReference>
<dbReference type="InterPro" id="IPR013785">
    <property type="entry name" value="Aldolase_TIM"/>
</dbReference>
<sequence>MLKTIGFAYYVTTFREQKGQLQTLPLQGNMVFTSLHIAEEYDDAYVEDVKEMFRLLKKQDTKIIADISKRTLTKFGLSNVHSLIQLLDIDLVRLDYGFSDEETIAIAKEVPLVVNASTIDVKLIEKLPKGRVYAMHNFYPRKDTGLDVKQLKDMHETLVKHEVKSIAFIPGEKYRGPIFEGLPTLEKHRDMNGYVAALEILWNHYAEYVFVGDIGMNFMDYQLLSDTLDDQVIRIPVVNVHELLKPFINQVFTNRIDSPSKLIRLQESREFASQGAIIEAVNTISRDYGSITIDNKKYLRYSGEIQITKKDFTADERVNVIGNVHPDYLSILECITPGTKLMFVEK</sequence>
<evidence type="ECO:0000259" key="1">
    <source>
        <dbReference type="Pfam" id="PF05913"/>
    </source>
</evidence>
<dbReference type="Pfam" id="PF05913">
    <property type="entry name" value="MupG_C"/>
    <property type="match status" value="1"/>
</dbReference>
<dbReference type="Gene3D" id="3.20.20.70">
    <property type="entry name" value="Aldolase class I"/>
    <property type="match status" value="1"/>
</dbReference>
<dbReference type="Proteomes" id="UP000294743">
    <property type="component" value="Unassembled WGS sequence"/>
</dbReference>
<dbReference type="EMBL" id="SODD01000025">
    <property type="protein sequence ID" value="TDW16326.1"/>
    <property type="molecule type" value="Genomic_DNA"/>
</dbReference>
<dbReference type="PANTHER" id="PTHR38435">
    <property type="match status" value="1"/>
</dbReference>